<gene>
    <name evidence="2" type="ORF">GYA55_04745</name>
</gene>
<dbReference type="Proteomes" id="UP000524246">
    <property type="component" value="Unassembled WGS sequence"/>
</dbReference>
<evidence type="ECO:0000256" key="1">
    <source>
        <dbReference type="SAM" id="Phobius"/>
    </source>
</evidence>
<reference evidence="2 3" key="1">
    <citation type="journal article" date="2020" name="Biotechnol. Biofuels">
        <title>New insights from the biogas microbiome by comprehensive genome-resolved metagenomics of nearly 1600 species originating from multiple anaerobic digesters.</title>
        <authorList>
            <person name="Campanaro S."/>
            <person name="Treu L."/>
            <person name="Rodriguez-R L.M."/>
            <person name="Kovalovszki A."/>
            <person name="Ziels R.M."/>
            <person name="Maus I."/>
            <person name="Zhu X."/>
            <person name="Kougias P.G."/>
            <person name="Basile A."/>
            <person name="Luo G."/>
            <person name="Schluter A."/>
            <person name="Konstantinidis K.T."/>
            <person name="Angelidaki I."/>
        </authorList>
    </citation>
    <scope>NUCLEOTIDE SEQUENCE [LARGE SCALE GENOMIC DNA]</scope>
    <source>
        <strain evidence="2">AS27yjCOA_65</strain>
    </source>
</reference>
<evidence type="ECO:0000313" key="3">
    <source>
        <dbReference type="Proteomes" id="UP000524246"/>
    </source>
</evidence>
<feature type="transmembrane region" description="Helical" evidence="1">
    <location>
        <begin position="44"/>
        <end position="61"/>
    </location>
</feature>
<accession>A0A7X9IJT8</accession>
<feature type="non-terminal residue" evidence="2">
    <location>
        <position position="144"/>
    </location>
</feature>
<feature type="transmembrane region" description="Helical" evidence="1">
    <location>
        <begin position="73"/>
        <end position="93"/>
    </location>
</feature>
<comment type="caution">
    <text evidence="2">The sequence shown here is derived from an EMBL/GenBank/DDBJ whole genome shotgun (WGS) entry which is preliminary data.</text>
</comment>
<protein>
    <recommendedName>
        <fullName evidence="4">DUF304 domain-containing protein</fullName>
    </recommendedName>
</protein>
<keyword evidence="1" id="KW-0472">Membrane</keyword>
<keyword evidence="1" id="KW-1133">Transmembrane helix</keyword>
<organism evidence="2 3">
    <name type="scientific">SAR324 cluster bacterium</name>
    <dbReference type="NCBI Taxonomy" id="2024889"/>
    <lineage>
        <taxon>Bacteria</taxon>
        <taxon>Deltaproteobacteria</taxon>
        <taxon>SAR324 cluster</taxon>
    </lineage>
</organism>
<dbReference type="EMBL" id="JAAZON010000200">
    <property type="protein sequence ID" value="NMC62457.1"/>
    <property type="molecule type" value="Genomic_DNA"/>
</dbReference>
<evidence type="ECO:0008006" key="4">
    <source>
        <dbReference type="Google" id="ProtNLM"/>
    </source>
</evidence>
<sequence>MNKQSEKNHGAVEQKSIDSSFTFDGQQEGERVLYVIRLHGIKKIINIAQGLLLAIVFYAVLSFVPEFVDVNPQYFRALIAIIAALIFILRVWWGELYCEYSKTILTDRRIIRFEFTLPFFKSRRALFWKEVAKVKTTAHNPIFA</sequence>
<keyword evidence="1" id="KW-0812">Transmembrane</keyword>
<proteinExistence type="predicted"/>
<dbReference type="AlphaFoldDB" id="A0A7X9IJT8"/>
<evidence type="ECO:0000313" key="2">
    <source>
        <dbReference type="EMBL" id="NMC62457.1"/>
    </source>
</evidence>
<name>A0A7X9IJT8_9DELT</name>